<comment type="caution">
    <text evidence="1">The sequence shown here is derived from an EMBL/GenBank/DDBJ whole genome shotgun (WGS) entry which is preliminary data.</text>
</comment>
<evidence type="ECO:0000313" key="1">
    <source>
        <dbReference type="EMBL" id="KAK8541886.1"/>
    </source>
</evidence>
<evidence type="ECO:0000313" key="2">
    <source>
        <dbReference type="Proteomes" id="UP001472677"/>
    </source>
</evidence>
<gene>
    <name evidence="1" type="ORF">V6N12_014507</name>
</gene>
<dbReference type="EMBL" id="JBBPBM010000024">
    <property type="protein sequence ID" value="KAK8541886.1"/>
    <property type="molecule type" value="Genomic_DNA"/>
</dbReference>
<dbReference type="Proteomes" id="UP001472677">
    <property type="component" value="Unassembled WGS sequence"/>
</dbReference>
<protein>
    <submittedName>
        <fullName evidence="1">Uncharacterized protein</fullName>
    </submittedName>
</protein>
<organism evidence="1 2">
    <name type="scientific">Hibiscus sabdariffa</name>
    <name type="common">roselle</name>
    <dbReference type="NCBI Taxonomy" id="183260"/>
    <lineage>
        <taxon>Eukaryota</taxon>
        <taxon>Viridiplantae</taxon>
        <taxon>Streptophyta</taxon>
        <taxon>Embryophyta</taxon>
        <taxon>Tracheophyta</taxon>
        <taxon>Spermatophyta</taxon>
        <taxon>Magnoliopsida</taxon>
        <taxon>eudicotyledons</taxon>
        <taxon>Gunneridae</taxon>
        <taxon>Pentapetalae</taxon>
        <taxon>rosids</taxon>
        <taxon>malvids</taxon>
        <taxon>Malvales</taxon>
        <taxon>Malvaceae</taxon>
        <taxon>Malvoideae</taxon>
        <taxon>Hibiscus</taxon>
    </lineage>
</organism>
<proteinExistence type="predicted"/>
<sequence>MFEGAWVVDCRIQVNLAKYKCRDNYWRKKHPHGVPRVAAHQNNRIFGDVTGRRAYENDRHSLEASIENKEKSFFETNEALNDASLEIPSNDRASIQEELSARSVEKSDLMGCKTKANLEDSGFGGLLTRGLGDGSTKSQCKKHGPKWVDAVKGGAIRLPYSDPKEGSLCLNQVVADLNLVGLQGIGLSNNDDVELFVNRAVVEDPNNLSPGGVVMAQEVLMENLVVSIGSKEAEREEISGRISPVLEHQEMDHVTLELPEFQTKTKPGRVKRVWICRLAMYWHGVLLRIMDLSKLRKNGLLLTKDIDNRGGFGLGVENRFWDDFMKATVGLHLPIFVAD</sequence>
<name>A0ABR2DKD8_9ROSI</name>
<accession>A0ABR2DKD8</accession>
<keyword evidence="2" id="KW-1185">Reference proteome</keyword>
<reference evidence="1 2" key="1">
    <citation type="journal article" date="2024" name="G3 (Bethesda)">
        <title>Genome assembly of Hibiscus sabdariffa L. provides insights into metabolisms of medicinal natural products.</title>
        <authorList>
            <person name="Kim T."/>
        </authorList>
    </citation>
    <scope>NUCLEOTIDE SEQUENCE [LARGE SCALE GENOMIC DNA]</scope>
    <source>
        <strain evidence="1">TK-2024</strain>
        <tissue evidence="1">Old leaves</tissue>
    </source>
</reference>